<sequence>MPLSPKICHCTQPPHFCSCPTNWAKCSTCGADITWVKTRNDKPMPINGHIRTGFFEHGTHVPHFSTCPEHAQHRRKKTAEANISTMRRAAQTVKQPVQLDLFASSALENIRETLKGGHK</sequence>
<proteinExistence type="predicted"/>
<dbReference type="Proteomes" id="UP000231019">
    <property type="component" value="Unassembled WGS sequence"/>
</dbReference>
<protein>
    <submittedName>
        <fullName evidence="1">Uncharacterized protein</fullName>
    </submittedName>
</protein>
<accession>A0A2M7G5S6</accession>
<gene>
    <name evidence="1" type="ORF">COW36_09175</name>
</gene>
<dbReference type="AlphaFoldDB" id="A0A2M7G5S6"/>
<name>A0A2M7G5S6_9BACT</name>
<evidence type="ECO:0000313" key="1">
    <source>
        <dbReference type="EMBL" id="PIW17337.1"/>
    </source>
</evidence>
<dbReference type="EMBL" id="PFFQ01000024">
    <property type="protein sequence ID" value="PIW17337.1"/>
    <property type="molecule type" value="Genomic_DNA"/>
</dbReference>
<organism evidence="1 2">
    <name type="scientific">bacterium (Candidatus Blackallbacteria) CG17_big_fil_post_rev_8_21_14_2_50_48_46</name>
    <dbReference type="NCBI Taxonomy" id="2014261"/>
    <lineage>
        <taxon>Bacteria</taxon>
        <taxon>Candidatus Blackallbacteria</taxon>
    </lineage>
</organism>
<reference evidence="1 2" key="1">
    <citation type="submission" date="2017-09" db="EMBL/GenBank/DDBJ databases">
        <title>Depth-based differentiation of microbial function through sediment-hosted aquifers and enrichment of novel symbionts in the deep terrestrial subsurface.</title>
        <authorList>
            <person name="Probst A.J."/>
            <person name="Ladd B."/>
            <person name="Jarett J.K."/>
            <person name="Geller-Mcgrath D.E."/>
            <person name="Sieber C.M."/>
            <person name="Emerson J.B."/>
            <person name="Anantharaman K."/>
            <person name="Thomas B.C."/>
            <person name="Malmstrom R."/>
            <person name="Stieglmeier M."/>
            <person name="Klingl A."/>
            <person name="Woyke T."/>
            <person name="Ryan C.M."/>
            <person name="Banfield J.F."/>
        </authorList>
    </citation>
    <scope>NUCLEOTIDE SEQUENCE [LARGE SCALE GENOMIC DNA]</scope>
    <source>
        <strain evidence="1">CG17_big_fil_post_rev_8_21_14_2_50_48_46</strain>
    </source>
</reference>
<comment type="caution">
    <text evidence="1">The sequence shown here is derived from an EMBL/GenBank/DDBJ whole genome shotgun (WGS) entry which is preliminary data.</text>
</comment>
<evidence type="ECO:0000313" key="2">
    <source>
        <dbReference type="Proteomes" id="UP000231019"/>
    </source>
</evidence>